<comment type="caution">
    <text evidence="3">The sequence shown here is derived from an EMBL/GenBank/DDBJ whole genome shotgun (WGS) entry which is preliminary data.</text>
</comment>
<evidence type="ECO:0000313" key="3">
    <source>
        <dbReference type="EMBL" id="KAK2192456.1"/>
    </source>
</evidence>
<dbReference type="AlphaFoldDB" id="A0AAD9PDC9"/>
<protein>
    <submittedName>
        <fullName evidence="3">Uncharacterized protein</fullName>
    </submittedName>
</protein>
<proteinExistence type="predicted"/>
<keyword evidence="2" id="KW-0472">Membrane</keyword>
<name>A0AAD9PDC9_RIDPI</name>
<dbReference type="EMBL" id="JAODUO010000030">
    <property type="protein sequence ID" value="KAK2192456.1"/>
    <property type="molecule type" value="Genomic_DNA"/>
</dbReference>
<reference evidence="3" key="1">
    <citation type="journal article" date="2023" name="Mol. Biol. Evol.">
        <title>Third-Generation Sequencing Reveals the Adaptive Role of the Epigenome in Three Deep-Sea Polychaetes.</title>
        <authorList>
            <person name="Perez M."/>
            <person name="Aroh O."/>
            <person name="Sun Y."/>
            <person name="Lan Y."/>
            <person name="Juniper S.K."/>
            <person name="Young C.R."/>
            <person name="Angers B."/>
            <person name="Qian P.Y."/>
        </authorList>
    </citation>
    <scope>NUCLEOTIDE SEQUENCE</scope>
    <source>
        <strain evidence="3">R07B-5</strain>
    </source>
</reference>
<accession>A0AAD9PDC9</accession>
<dbReference type="SUPFAM" id="SSF50156">
    <property type="entry name" value="PDZ domain-like"/>
    <property type="match status" value="1"/>
</dbReference>
<feature type="transmembrane region" description="Helical" evidence="2">
    <location>
        <begin position="73"/>
        <end position="96"/>
    </location>
</feature>
<sequence length="101" mass="10786">MINGTNVENVAHSSAVQLFRLAGDTVRLSVQQGALAELKTQQLKDRPQMNGDVGDGVIPPAKMAPSEAEGGGWSVFTIATTTSTLALALFLGYRYIQKHQT</sequence>
<dbReference type="InterPro" id="IPR036034">
    <property type="entry name" value="PDZ_sf"/>
</dbReference>
<evidence type="ECO:0000256" key="2">
    <source>
        <dbReference type="SAM" id="Phobius"/>
    </source>
</evidence>
<keyword evidence="4" id="KW-1185">Reference proteome</keyword>
<organism evidence="3 4">
    <name type="scientific">Ridgeia piscesae</name>
    <name type="common">Tubeworm</name>
    <dbReference type="NCBI Taxonomy" id="27915"/>
    <lineage>
        <taxon>Eukaryota</taxon>
        <taxon>Metazoa</taxon>
        <taxon>Spiralia</taxon>
        <taxon>Lophotrochozoa</taxon>
        <taxon>Annelida</taxon>
        <taxon>Polychaeta</taxon>
        <taxon>Sedentaria</taxon>
        <taxon>Canalipalpata</taxon>
        <taxon>Sabellida</taxon>
        <taxon>Siboglinidae</taxon>
        <taxon>Ridgeia</taxon>
    </lineage>
</organism>
<feature type="region of interest" description="Disordered" evidence="1">
    <location>
        <begin position="45"/>
        <end position="67"/>
    </location>
</feature>
<dbReference type="Proteomes" id="UP001209878">
    <property type="component" value="Unassembled WGS sequence"/>
</dbReference>
<gene>
    <name evidence="3" type="ORF">NP493_31g06087</name>
</gene>
<dbReference type="Gene3D" id="6.20.370.60">
    <property type="match status" value="1"/>
</dbReference>
<keyword evidence="2" id="KW-0812">Transmembrane</keyword>
<evidence type="ECO:0000256" key="1">
    <source>
        <dbReference type="SAM" id="MobiDB-lite"/>
    </source>
</evidence>
<keyword evidence="2" id="KW-1133">Transmembrane helix</keyword>
<evidence type="ECO:0000313" key="4">
    <source>
        <dbReference type="Proteomes" id="UP001209878"/>
    </source>
</evidence>